<feature type="signal peptide" evidence="1">
    <location>
        <begin position="1"/>
        <end position="22"/>
    </location>
</feature>
<protein>
    <recommendedName>
        <fullName evidence="2">Ice-binding protein C-terminal domain-containing protein</fullName>
    </recommendedName>
</protein>
<sequence>MQMIKKMMCGLALMGCALSSQAEVQGFDWSYTGFLPSYSSSSNPQPEYGEFDPNLVLKGRFLADDRDKNGVFSVAELTSFTIDGQSFMDCTGERTCFVDNFSFTLGGALTFSAFDTVDYRHDNGVRSITTRGFRTARGFYTYRESGSGADGYSHHITEQTKFAISAVPEPQTWLMLGAGIALLGAVKRRRSRKV</sequence>
<dbReference type="NCBIfam" id="TIGR02595">
    <property type="entry name" value="PEP_CTERM"/>
    <property type="match status" value="1"/>
</dbReference>
<gene>
    <name evidence="3" type="ORF">CR152_26390</name>
</gene>
<feature type="chain" id="PRO_5013776809" description="Ice-binding protein C-terminal domain-containing protein" evidence="1">
    <location>
        <begin position="23"/>
        <end position="194"/>
    </location>
</feature>
<dbReference type="OrthoDB" id="8708394at2"/>
<evidence type="ECO:0000259" key="2">
    <source>
        <dbReference type="Pfam" id="PF07589"/>
    </source>
</evidence>
<name>A0A2D2DRP7_9BURK</name>
<keyword evidence="1" id="KW-0732">Signal</keyword>
<evidence type="ECO:0000256" key="1">
    <source>
        <dbReference type="SAM" id="SignalP"/>
    </source>
</evidence>
<evidence type="ECO:0000313" key="4">
    <source>
        <dbReference type="Proteomes" id="UP000229897"/>
    </source>
</evidence>
<dbReference type="KEGG" id="mass:CR152_26390"/>
<proteinExistence type="predicted"/>
<feature type="domain" description="Ice-binding protein C-terminal" evidence="2">
    <location>
        <begin position="166"/>
        <end position="190"/>
    </location>
</feature>
<dbReference type="Proteomes" id="UP000229897">
    <property type="component" value="Chromosome"/>
</dbReference>
<dbReference type="EMBL" id="CP024608">
    <property type="protein sequence ID" value="ATQ77639.1"/>
    <property type="molecule type" value="Genomic_DNA"/>
</dbReference>
<keyword evidence="4" id="KW-1185">Reference proteome</keyword>
<reference evidence="3" key="1">
    <citation type="submission" date="2017-10" db="EMBL/GenBank/DDBJ databases">
        <title>Massilia psychrophilum sp. nov., a novel purple-pigmented bacterium isolated from Tianshan glacier, Xinjiang Municipality, China.</title>
        <authorList>
            <person name="Wang H."/>
        </authorList>
    </citation>
    <scope>NUCLEOTIDE SEQUENCE [LARGE SCALE GENOMIC DNA]</scope>
    <source>
        <strain evidence="3">B2</strain>
    </source>
</reference>
<organism evidence="3 4">
    <name type="scientific">Massilia violaceinigra</name>
    <dbReference type="NCBI Taxonomy" id="2045208"/>
    <lineage>
        <taxon>Bacteria</taxon>
        <taxon>Pseudomonadati</taxon>
        <taxon>Pseudomonadota</taxon>
        <taxon>Betaproteobacteria</taxon>
        <taxon>Burkholderiales</taxon>
        <taxon>Oxalobacteraceae</taxon>
        <taxon>Telluria group</taxon>
        <taxon>Massilia</taxon>
    </lineage>
</organism>
<accession>A0A2D2DRP7</accession>
<evidence type="ECO:0000313" key="3">
    <source>
        <dbReference type="EMBL" id="ATQ77639.1"/>
    </source>
</evidence>
<dbReference type="AlphaFoldDB" id="A0A2D2DRP7"/>
<dbReference type="Pfam" id="PF07589">
    <property type="entry name" value="PEP-CTERM"/>
    <property type="match status" value="1"/>
</dbReference>
<dbReference type="InterPro" id="IPR013424">
    <property type="entry name" value="Ice-binding_C"/>
</dbReference>